<gene>
    <name evidence="4" type="ORF">ThesuDRAFT_01569</name>
</gene>
<dbReference type="PANTHER" id="PTHR46112">
    <property type="entry name" value="AMINOPEPTIDASE"/>
    <property type="match status" value="1"/>
</dbReference>
<dbReference type="CDD" id="cd01066">
    <property type="entry name" value="APP_MetAP"/>
    <property type="match status" value="1"/>
</dbReference>
<evidence type="ECO:0000259" key="2">
    <source>
        <dbReference type="Pfam" id="PF00557"/>
    </source>
</evidence>
<dbReference type="SUPFAM" id="SSF53092">
    <property type="entry name" value="Creatinase/prolidase N-terminal domain"/>
    <property type="match status" value="1"/>
</dbReference>
<comment type="caution">
    <text evidence="4">The sequence shown here is derived from an EMBL/GenBank/DDBJ whole genome shotgun (WGS) entry which is preliminary data.</text>
</comment>
<organism evidence="4 5">
    <name type="scientific">Thermaerobacter subterraneus DSM 13965</name>
    <dbReference type="NCBI Taxonomy" id="867903"/>
    <lineage>
        <taxon>Bacteria</taxon>
        <taxon>Bacillati</taxon>
        <taxon>Bacillota</taxon>
        <taxon>Clostridia</taxon>
        <taxon>Eubacteriales</taxon>
        <taxon>Clostridiales Family XVII. Incertae Sedis</taxon>
        <taxon>Thermaerobacter</taxon>
    </lineage>
</organism>
<dbReference type="Gene3D" id="3.90.230.10">
    <property type="entry name" value="Creatinase/methionine aminopeptidase superfamily"/>
    <property type="match status" value="1"/>
</dbReference>
<sequence>MSEPGGAWGTTGTAPYRPAGARGAGIDRPVLPPDLYRRRQEALRAAAAQEGLDAVLAVGRAFYERGAPVAFLCGHLAPAPTAASAPGYEGWGQSLLLVPCRGPVVLIADAARPETVVADQIELTAAHPAALAGWIRRLGLATGRIGVAGSDLWSWAAFRAASLAVPGAEWVPADPLVNRPRRLKEPEEQALLARAAEAADVGLAAALEVLRPGLSEQQLGAAGTAAALAAGADFVRYFRVHTGAWSLLSFRWPQATDRRVRAGEPVALDIIGARGGYQFDVLRTALVEPVPPELARLAAAAEDCLEAVLARCRPGVTVAELLAAASEAAARHGLGDALAPLLGHGIGLETVEEPLLLPGVDDRLEAGMVLCVEPALRVPGLGGYSIEEMIVVEEGGPRILTRTPRRPVIGATPS</sequence>
<keyword evidence="4" id="KW-0378">Hydrolase</keyword>
<dbReference type="InterPro" id="IPR036005">
    <property type="entry name" value="Creatinase/aminopeptidase-like"/>
</dbReference>
<dbReference type="AlphaFoldDB" id="K6Q3X3"/>
<feature type="domain" description="Peptidase M24" evidence="2">
    <location>
        <begin position="191"/>
        <end position="394"/>
    </location>
</feature>
<dbReference type="InterPro" id="IPR000587">
    <property type="entry name" value="Creatinase_N"/>
</dbReference>
<dbReference type="InterPro" id="IPR000994">
    <property type="entry name" value="Pept_M24"/>
</dbReference>
<proteinExistence type="predicted"/>
<keyword evidence="5" id="KW-1185">Reference proteome</keyword>
<keyword evidence="4" id="KW-0031">Aminopeptidase</keyword>
<dbReference type="InterPro" id="IPR029149">
    <property type="entry name" value="Creatin/AminoP/Spt16_N"/>
</dbReference>
<dbReference type="PANTHER" id="PTHR46112:SF2">
    <property type="entry name" value="XAA-PRO AMINOPEPTIDASE P-RELATED"/>
    <property type="match status" value="1"/>
</dbReference>
<dbReference type="Pfam" id="PF00557">
    <property type="entry name" value="Peptidase_M24"/>
    <property type="match status" value="1"/>
</dbReference>
<keyword evidence="4" id="KW-0645">Protease</keyword>
<dbReference type="HOGENOM" id="CLU_663806_0_0_9"/>
<dbReference type="Gene3D" id="3.40.350.10">
    <property type="entry name" value="Creatinase/prolidase N-terminal domain"/>
    <property type="match status" value="1"/>
</dbReference>
<dbReference type="STRING" id="867903.ThesuDRAFT_01569"/>
<protein>
    <submittedName>
        <fullName evidence="4">Xaa-Pro aminopeptidase</fullName>
    </submittedName>
</protein>
<dbReference type="Pfam" id="PF01321">
    <property type="entry name" value="Creatinase_N"/>
    <property type="match status" value="1"/>
</dbReference>
<feature type="domain" description="Creatinase N-terminal" evidence="3">
    <location>
        <begin position="39"/>
        <end position="181"/>
    </location>
</feature>
<dbReference type="InterPro" id="IPR050659">
    <property type="entry name" value="Peptidase_M24B"/>
</dbReference>
<dbReference type="Proteomes" id="UP000005710">
    <property type="component" value="Unassembled WGS sequence"/>
</dbReference>
<feature type="region of interest" description="Disordered" evidence="1">
    <location>
        <begin position="1"/>
        <end position="28"/>
    </location>
</feature>
<evidence type="ECO:0000259" key="3">
    <source>
        <dbReference type="Pfam" id="PF01321"/>
    </source>
</evidence>
<accession>K6Q3X3</accession>
<evidence type="ECO:0000313" key="5">
    <source>
        <dbReference type="Proteomes" id="UP000005710"/>
    </source>
</evidence>
<dbReference type="RefSeq" id="WP_006903841.1">
    <property type="nucleotide sequence ID" value="NZ_JH976535.1"/>
</dbReference>
<reference evidence="4" key="2">
    <citation type="submission" date="2012-10" db="EMBL/GenBank/DDBJ databases">
        <title>Improved high-quality draft of Thermaerobacter subterraneus C21, DSM 13965.</title>
        <authorList>
            <consortium name="DOE Joint Genome Institute"/>
            <person name="Eisen J."/>
            <person name="Huntemann M."/>
            <person name="Wei C.-L."/>
            <person name="Han J."/>
            <person name="Detter J.C."/>
            <person name="Han C."/>
            <person name="Tapia R."/>
            <person name="Chen A."/>
            <person name="Kyrpides N."/>
            <person name="Mavromatis K."/>
            <person name="Markowitz V."/>
            <person name="Szeto E."/>
            <person name="Ivanova N."/>
            <person name="Mikhailova N."/>
            <person name="Ovchinnikova G."/>
            <person name="Pagani I."/>
            <person name="Pati A."/>
            <person name="Goodwin L."/>
            <person name="Nordberg H.P."/>
            <person name="Cantor M.N."/>
            <person name="Hua S.X."/>
            <person name="Woyke T."/>
            <person name="Eisen J."/>
            <person name="Klenk H.-P."/>
        </authorList>
    </citation>
    <scope>NUCLEOTIDE SEQUENCE [LARGE SCALE GENOMIC DNA]</scope>
    <source>
        <strain evidence="4">DSM 13965</strain>
    </source>
</reference>
<reference evidence="4" key="1">
    <citation type="submission" date="2010-10" db="EMBL/GenBank/DDBJ databases">
        <authorList>
            <consortium name="US DOE Joint Genome Institute (JGI-PGF)"/>
            <person name="Lucas S."/>
            <person name="Copeland A."/>
            <person name="Lapidus A."/>
            <person name="Bruce D."/>
            <person name="Goodwin L."/>
            <person name="Pitluck S."/>
            <person name="Kyrpides N."/>
            <person name="Mavromatis K."/>
            <person name="Detter J.C."/>
            <person name="Han C."/>
            <person name="Land M."/>
            <person name="Hauser L."/>
            <person name="Markowitz V."/>
            <person name="Cheng J.-F."/>
            <person name="Hugenholtz P."/>
            <person name="Woyke T."/>
            <person name="Wu D."/>
            <person name="Pukall R."/>
            <person name="Wahrenburg C."/>
            <person name="Brambilla E."/>
            <person name="Klenk H.-P."/>
            <person name="Eisen J.A."/>
        </authorList>
    </citation>
    <scope>NUCLEOTIDE SEQUENCE [LARGE SCALE GENOMIC DNA]</scope>
    <source>
        <strain evidence="4">DSM 13965</strain>
    </source>
</reference>
<dbReference type="EMBL" id="AENY02000002">
    <property type="protein sequence ID" value="EKP95809.1"/>
    <property type="molecule type" value="Genomic_DNA"/>
</dbReference>
<dbReference type="SUPFAM" id="SSF55920">
    <property type="entry name" value="Creatinase/aminopeptidase"/>
    <property type="match status" value="1"/>
</dbReference>
<feature type="compositionally biased region" description="Low complexity" evidence="1">
    <location>
        <begin position="10"/>
        <end position="21"/>
    </location>
</feature>
<dbReference type="eggNOG" id="COG0006">
    <property type="taxonomic scope" value="Bacteria"/>
</dbReference>
<evidence type="ECO:0000313" key="4">
    <source>
        <dbReference type="EMBL" id="EKP95809.1"/>
    </source>
</evidence>
<name>K6Q3X3_9FIRM</name>
<evidence type="ECO:0000256" key="1">
    <source>
        <dbReference type="SAM" id="MobiDB-lite"/>
    </source>
</evidence>
<dbReference type="GO" id="GO:0004177">
    <property type="term" value="F:aminopeptidase activity"/>
    <property type="evidence" value="ECO:0007669"/>
    <property type="project" value="UniProtKB-KW"/>
</dbReference>